<keyword evidence="2" id="KW-0812">Transmembrane</keyword>
<accession>A0A5B7D1J9</accession>
<dbReference type="Proteomes" id="UP000324222">
    <property type="component" value="Unassembled WGS sequence"/>
</dbReference>
<keyword evidence="2" id="KW-0472">Membrane</keyword>
<organism evidence="3 4">
    <name type="scientific">Portunus trituberculatus</name>
    <name type="common">Swimming crab</name>
    <name type="synonym">Neptunus trituberculatus</name>
    <dbReference type="NCBI Taxonomy" id="210409"/>
    <lineage>
        <taxon>Eukaryota</taxon>
        <taxon>Metazoa</taxon>
        <taxon>Ecdysozoa</taxon>
        <taxon>Arthropoda</taxon>
        <taxon>Crustacea</taxon>
        <taxon>Multicrustacea</taxon>
        <taxon>Malacostraca</taxon>
        <taxon>Eumalacostraca</taxon>
        <taxon>Eucarida</taxon>
        <taxon>Decapoda</taxon>
        <taxon>Pleocyemata</taxon>
        <taxon>Brachyura</taxon>
        <taxon>Eubrachyura</taxon>
        <taxon>Portunoidea</taxon>
        <taxon>Portunidae</taxon>
        <taxon>Portuninae</taxon>
        <taxon>Portunus</taxon>
    </lineage>
</organism>
<protein>
    <submittedName>
        <fullName evidence="3">Uncharacterized protein</fullName>
    </submittedName>
</protein>
<feature type="compositionally biased region" description="Polar residues" evidence="1">
    <location>
        <begin position="40"/>
        <end position="51"/>
    </location>
</feature>
<reference evidence="3 4" key="1">
    <citation type="submission" date="2019-05" db="EMBL/GenBank/DDBJ databases">
        <title>Another draft genome of Portunus trituberculatus and its Hox gene families provides insights of decapod evolution.</title>
        <authorList>
            <person name="Jeong J.-H."/>
            <person name="Song I."/>
            <person name="Kim S."/>
            <person name="Choi T."/>
            <person name="Kim D."/>
            <person name="Ryu S."/>
            <person name="Kim W."/>
        </authorList>
    </citation>
    <scope>NUCLEOTIDE SEQUENCE [LARGE SCALE GENOMIC DNA]</scope>
    <source>
        <tissue evidence="3">Muscle</tissue>
    </source>
</reference>
<sequence length="102" mass="11541">MTDITSDYQYNSDLSQEQRCTIWIQSLSMIVQNGPAMVSTNAMHGTSTDANLPTKTSSSSASPKRVSVAEEPPCFFIQYSAVHHLLMCMFLFYLAFEDLWLY</sequence>
<feature type="transmembrane region" description="Helical" evidence="2">
    <location>
        <begin position="74"/>
        <end position="96"/>
    </location>
</feature>
<evidence type="ECO:0000256" key="1">
    <source>
        <dbReference type="SAM" id="MobiDB-lite"/>
    </source>
</evidence>
<name>A0A5B7D1J9_PORTR</name>
<keyword evidence="2" id="KW-1133">Transmembrane helix</keyword>
<feature type="compositionally biased region" description="Low complexity" evidence="1">
    <location>
        <begin position="53"/>
        <end position="64"/>
    </location>
</feature>
<dbReference type="AlphaFoldDB" id="A0A5B7D1J9"/>
<evidence type="ECO:0000313" key="4">
    <source>
        <dbReference type="Proteomes" id="UP000324222"/>
    </source>
</evidence>
<feature type="region of interest" description="Disordered" evidence="1">
    <location>
        <begin position="40"/>
        <end position="64"/>
    </location>
</feature>
<comment type="caution">
    <text evidence="3">The sequence shown here is derived from an EMBL/GenBank/DDBJ whole genome shotgun (WGS) entry which is preliminary data.</text>
</comment>
<evidence type="ECO:0000313" key="3">
    <source>
        <dbReference type="EMBL" id="MPC14366.1"/>
    </source>
</evidence>
<dbReference type="EMBL" id="VSRR010000346">
    <property type="protein sequence ID" value="MPC14366.1"/>
    <property type="molecule type" value="Genomic_DNA"/>
</dbReference>
<gene>
    <name evidence="3" type="ORF">E2C01_007131</name>
</gene>
<evidence type="ECO:0000256" key="2">
    <source>
        <dbReference type="SAM" id="Phobius"/>
    </source>
</evidence>
<proteinExistence type="predicted"/>
<keyword evidence="4" id="KW-1185">Reference proteome</keyword>